<proteinExistence type="predicted"/>
<keyword evidence="1" id="KW-1185">Reference proteome</keyword>
<evidence type="ECO:0000313" key="2">
    <source>
        <dbReference type="WBParaSite" id="SMUV_0000167901-mRNA-1"/>
    </source>
</evidence>
<protein>
    <submittedName>
        <fullName evidence="2">Uncharacterized protein</fullName>
    </submittedName>
</protein>
<sequence>MIEERLRQRVNGTRTVTTEPEMPAGRLVVIVIARWQWDVALLMRIALRRSIIVRRSRTSTAALFSLPLLLPHPQPVLLVAFPLILSHPSIHSPFKV</sequence>
<dbReference type="AlphaFoldDB" id="A0A0N5AC03"/>
<dbReference type="WBParaSite" id="SMUV_0000167901-mRNA-1">
    <property type="protein sequence ID" value="SMUV_0000167901-mRNA-1"/>
    <property type="gene ID" value="SMUV_0000167901"/>
</dbReference>
<dbReference type="Proteomes" id="UP000046393">
    <property type="component" value="Unplaced"/>
</dbReference>
<reference evidence="2" key="1">
    <citation type="submission" date="2017-02" db="UniProtKB">
        <authorList>
            <consortium name="WormBaseParasite"/>
        </authorList>
    </citation>
    <scope>IDENTIFICATION</scope>
</reference>
<organism evidence="1 2">
    <name type="scientific">Syphacia muris</name>
    <dbReference type="NCBI Taxonomy" id="451379"/>
    <lineage>
        <taxon>Eukaryota</taxon>
        <taxon>Metazoa</taxon>
        <taxon>Ecdysozoa</taxon>
        <taxon>Nematoda</taxon>
        <taxon>Chromadorea</taxon>
        <taxon>Rhabditida</taxon>
        <taxon>Spirurina</taxon>
        <taxon>Oxyuridomorpha</taxon>
        <taxon>Oxyuroidea</taxon>
        <taxon>Oxyuridae</taxon>
        <taxon>Syphacia</taxon>
    </lineage>
</organism>
<accession>A0A0N5AC03</accession>
<name>A0A0N5AC03_9BILA</name>
<evidence type="ECO:0000313" key="1">
    <source>
        <dbReference type="Proteomes" id="UP000046393"/>
    </source>
</evidence>